<accession>A0ABV9GAA7</accession>
<evidence type="ECO:0000256" key="1">
    <source>
        <dbReference type="SAM" id="MobiDB-lite"/>
    </source>
</evidence>
<dbReference type="InterPro" id="IPR058407">
    <property type="entry name" value="DUF8094"/>
</dbReference>
<proteinExistence type="predicted"/>
<name>A0ABV9GAA7_9ACTN</name>
<dbReference type="RefSeq" id="WP_381198006.1">
    <property type="nucleotide sequence ID" value="NZ_JBHSFE010000014.1"/>
</dbReference>
<dbReference type="EMBL" id="JBHSFE010000014">
    <property type="protein sequence ID" value="MFC4610010.1"/>
    <property type="molecule type" value="Genomic_DNA"/>
</dbReference>
<protein>
    <recommendedName>
        <fullName evidence="2">DUF8094 domain-containing protein</fullName>
    </recommendedName>
</protein>
<gene>
    <name evidence="3" type="ORF">ACFO9E_19675</name>
</gene>
<feature type="region of interest" description="Disordered" evidence="1">
    <location>
        <begin position="187"/>
        <end position="215"/>
    </location>
</feature>
<dbReference type="Pfam" id="PF26366">
    <property type="entry name" value="DUF8094"/>
    <property type="match status" value="1"/>
</dbReference>
<comment type="caution">
    <text evidence="3">The sequence shown here is derived from an EMBL/GenBank/DDBJ whole genome shotgun (WGS) entry which is preliminary data.</text>
</comment>
<feature type="compositionally biased region" description="Basic and acidic residues" evidence="1">
    <location>
        <begin position="189"/>
        <end position="210"/>
    </location>
</feature>
<evidence type="ECO:0000313" key="4">
    <source>
        <dbReference type="Proteomes" id="UP001595993"/>
    </source>
</evidence>
<dbReference type="Proteomes" id="UP001595993">
    <property type="component" value="Unassembled WGS sequence"/>
</dbReference>
<evidence type="ECO:0000313" key="3">
    <source>
        <dbReference type="EMBL" id="MFC4610010.1"/>
    </source>
</evidence>
<reference evidence="4" key="1">
    <citation type="journal article" date="2019" name="Int. J. Syst. Evol. Microbiol.">
        <title>The Global Catalogue of Microorganisms (GCM) 10K type strain sequencing project: providing services to taxonomists for standard genome sequencing and annotation.</title>
        <authorList>
            <consortium name="The Broad Institute Genomics Platform"/>
            <consortium name="The Broad Institute Genome Sequencing Center for Infectious Disease"/>
            <person name="Wu L."/>
            <person name="Ma J."/>
        </authorList>
    </citation>
    <scope>NUCLEOTIDE SEQUENCE [LARGE SCALE GENOMIC DNA]</scope>
    <source>
        <strain evidence="4">CGMCC 4.7139</strain>
    </source>
</reference>
<evidence type="ECO:0000259" key="2">
    <source>
        <dbReference type="Pfam" id="PF26366"/>
    </source>
</evidence>
<keyword evidence="4" id="KW-1185">Reference proteome</keyword>
<sequence>MTVLCLTASGCVTVHGEREIVPSATKSEAAQALKDFTDAYNKADKAYDPALDAAHVTGALGAINQAGLKARSVNYPDGNPQHVPLELTDAKFAIPKKAGWPRFFLADVDSNRDQDKGALDNRWVLVFVRSDVDQLWEAAYLTILSPGRIPALKTDEDGWAEPVAPDSAALAVAPRDLSEEYSSYLQNGKPEHFKDGPHTSGWRESRKKDSNLPGMSTQYIDQPLDSDDFAPLGLVTADGDALVFFAMRNYERQTAAKGVRLKVHPDVKALLTGDVKSTVTKERVSSQAVTVPTVGAGGGDVDVLGRLTGLTAAKGS</sequence>
<feature type="domain" description="DUF8094" evidence="2">
    <location>
        <begin position="21"/>
        <end position="315"/>
    </location>
</feature>
<organism evidence="3 4">
    <name type="scientific">Streptomyces maoxianensis</name>
    <dbReference type="NCBI Taxonomy" id="1459942"/>
    <lineage>
        <taxon>Bacteria</taxon>
        <taxon>Bacillati</taxon>
        <taxon>Actinomycetota</taxon>
        <taxon>Actinomycetes</taxon>
        <taxon>Kitasatosporales</taxon>
        <taxon>Streptomycetaceae</taxon>
        <taxon>Streptomyces</taxon>
    </lineage>
</organism>